<proteinExistence type="predicted"/>
<keyword evidence="2" id="KW-1185">Reference proteome</keyword>
<reference evidence="1" key="2">
    <citation type="submission" date="2021-01" db="UniProtKB">
        <authorList>
            <consortium name="EnsemblPlants"/>
        </authorList>
    </citation>
    <scope>IDENTIFICATION</scope>
</reference>
<sequence length="123" mass="13936">MMNTISCICRSFNRGYNRVVRFNTHFVVGSAVTAVLLPTTSSEISYTLAEFSNESKNENQEGHDFSNVFNAKMKAVSKRNYRQIWNDKNFGESEADKDHTLLELEGECLEVYGPKVEEAANTI</sequence>
<evidence type="ECO:0000313" key="1">
    <source>
        <dbReference type="EnsemblPlants" id="QL11p039771:mrna"/>
    </source>
</evidence>
<name>A0A7N2MY80_QUELO</name>
<protein>
    <submittedName>
        <fullName evidence="1">Uncharacterized protein</fullName>
    </submittedName>
</protein>
<dbReference type="EnsemblPlants" id="QL11p039771:mrna">
    <property type="protein sequence ID" value="QL11p039771:mrna"/>
    <property type="gene ID" value="QL11p039771"/>
</dbReference>
<dbReference type="EMBL" id="LRBV02000011">
    <property type="status" value="NOT_ANNOTATED_CDS"/>
    <property type="molecule type" value="Genomic_DNA"/>
</dbReference>
<reference evidence="1 2" key="1">
    <citation type="journal article" date="2016" name="G3 (Bethesda)">
        <title>First Draft Assembly and Annotation of the Genome of a California Endemic Oak Quercus lobata Nee (Fagaceae).</title>
        <authorList>
            <person name="Sork V.L."/>
            <person name="Fitz-Gibbon S.T."/>
            <person name="Puiu D."/>
            <person name="Crepeau M."/>
            <person name="Gugger P.F."/>
            <person name="Sherman R."/>
            <person name="Stevens K."/>
            <person name="Langley C.H."/>
            <person name="Pellegrini M."/>
            <person name="Salzberg S.L."/>
        </authorList>
    </citation>
    <scope>NUCLEOTIDE SEQUENCE [LARGE SCALE GENOMIC DNA]</scope>
    <source>
        <strain evidence="1 2">cv. SW786</strain>
    </source>
</reference>
<dbReference type="InParanoid" id="A0A7N2MY80"/>
<organism evidence="1 2">
    <name type="scientific">Quercus lobata</name>
    <name type="common">Valley oak</name>
    <dbReference type="NCBI Taxonomy" id="97700"/>
    <lineage>
        <taxon>Eukaryota</taxon>
        <taxon>Viridiplantae</taxon>
        <taxon>Streptophyta</taxon>
        <taxon>Embryophyta</taxon>
        <taxon>Tracheophyta</taxon>
        <taxon>Spermatophyta</taxon>
        <taxon>Magnoliopsida</taxon>
        <taxon>eudicotyledons</taxon>
        <taxon>Gunneridae</taxon>
        <taxon>Pentapetalae</taxon>
        <taxon>rosids</taxon>
        <taxon>fabids</taxon>
        <taxon>Fagales</taxon>
        <taxon>Fagaceae</taxon>
        <taxon>Quercus</taxon>
    </lineage>
</organism>
<dbReference type="Proteomes" id="UP000594261">
    <property type="component" value="Chromosome 11"/>
</dbReference>
<accession>A0A7N2MY80</accession>
<evidence type="ECO:0000313" key="2">
    <source>
        <dbReference type="Proteomes" id="UP000594261"/>
    </source>
</evidence>
<dbReference type="AlphaFoldDB" id="A0A7N2MY80"/>
<dbReference type="Gramene" id="QL11p039771:mrna">
    <property type="protein sequence ID" value="QL11p039771:mrna"/>
    <property type="gene ID" value="QL11p039771"/>
</dbReference>